<sequence length="356" mass="40891">MRTRLYQYSLVFFLLLVAACQSKTADNVSIEWENGRAKSIFIPKYLVQDVDRFPLTVSLNGSDREVLGAFIQTHTGMLFHPLIPLSPGMEYGVLQQNRVVGKVKVPDNTGKKQPEVVAVYPLADTVPENLLKLYIQFSEPMQTGNALEHVYLLDKNRDTLDRIFLNLQPELWGDNDRVLTLWIDPGRIKRDLVLNKQLGNPLQKNQHYELVITGEWKDHRGLKLKQSFSKKFIATSRTDQRLDIEKWHIQTPEAGTKQPLYVSFEQALDHYLLQESISIMSSEGGSIKGNVELLARDKAWKFTPAENWKAGSYKLHVNSRLEDLAGNNLNKIFDRDIHKQQKADNAFYERGFLIKP</sequence>
<feature type="signal peptide" evidence="1">
    <location>
        <begin position="1"/>
        <end position="25"/>
    </location>
</feature>
<gene>
    <name evidence="2" type="ORF">CLV57_3232</name>
</gene>
<protein>
    <recommendedName>
        <fullName evidence="4">SbsA Ig-like domain-containing protein</fullName>
    </recommendedName>
</protein>
<dbReference type="RefSeq" id="WP_157799189.1">
    <property type="nucleotide sequence ID" value="NZ_PGFJ01000002.1"/>
</dbReference>
<dbReference type="AlphaFoldDB" id="A0A2H9VP07"/>
<reference evidence="2 3" key="1">
    <citation type="submission" date="2017-11" db="EMBL/GenBank/DDBJ databases">
        <title>Genomic Encyclopedia of Archaeal and Bacterial Type Strains, Phase II (KMG-II): From Individual Species to Whole Genera.</title>
        <authorList>
            <person name="Goeker M."/>
        </authorList>
    </citation>
    <scope>NUCLEOTIDE SEQUENCE [LARGE SCALE GENOMIC DNA]</scope>
    <source>
        <strain evidence="2 3">DSM 28175</strain>
    </source>
</reference>
<name>A0A2H9VP07_9SPHI</name>
<dbReference type="PROSITE" id="PS51257">
    <property type="entry name" value="PROKAR_LIPOPROTEIN"/>
    <property type="match status" value="1"/>
</dbReference>
<accession>A0A2H9VP07</accession>
<evidence type="ECO:0000256" key="1">
    <source>
        <dbReference type="SAM" id="SignalP"/>
    </source>
</evidence>
<comment type="caution">
    <text evidence="2">The sequence shown here is derived from an EMBL/GenBank/DDBJ whole genome shotgun (WGS) entry which is preliminary data.</text>
</comment>
<dbReference type="OrthoDB" id="246488at2"/>
<dbReference type="Proteomes" id="UP000242687">
    <property type="component" value="Unassembled WGS sequence"/>
</dbReference>
<evidence type="ECO:0008006" key="4">
    <source>
        <dbReference type="Google" id="ProtNLM"/>
    </source>
</evidence>
<dbReference type="EMBL" id="PGFJ01000002">
    <property type="protein sequence ID" value="PJJ80088.1"/>
    <property type="molecule type" value="Genomic_DNA"/>
</dbReference>
<evidence type="ECO:0000313" key="3">
    <source>
        <dbReference type="Proteomes" id="UP000242687"/>
    </source>
</evidence>
<keyword evidence="3" id="KW-1185">Reference proteome</keyword>
<organism evidence="2 3">
    <name type="scientific">Mucilaginibacter auburnensis</name>
    <dbReference type="NCBI Taxonomy" id="1457233"/>
    <lineage>
        <taxon>Bacteria</taxon>
        <taxon>Pseudomonadati</taxon>
        <taxon>Bacteroidota</taxon>
        <taxon>Sphingobacteriia</taxon>
        <taxon>Sphingobacteriales</taxon>
        <taxon>Sphingobacteriaceae</taxon>
        <taxon>Mucilaginibacter</taxon>
    </lineage>
</organism>
<evidence type="ECO:0000313" key="2">
    <source>
        <dbReference type="EMBL" id="PJJ80088.1"/>
    </source>
</evidence>
<feature type="chain" id="PRO_5014152623" description="SbsA Ig-like domain-containing protein" evidence="1">
    <location>
        <begin position="26"/>
        <end position="356"/>
    </location>
</feature>
<proteinExistence type="predicted"/>
<keyword evidence="1" id="KW-0732">Signal</keyword>